<dbReference type="AlphaFoldDB" id="A0A673G580"/>
<dbReference type="InterPro" id="IPR001932">
    <property type="entry name" value="PPM-type_phosphatase-like_dom"/>
</dbReference>
<reference evidence="2" key="2">
    <citation type="submission" date="2025-09" db="UniProtKB">
        <authorList>
            <consortium name="Ensembl"/>
        </authorList>
    </citation>
    <scope>IDENTIFICATION</scope>
</reference>
<evidence type="ECO:0000259" key="1">
    <source>
        <dbReference type="PROSITE" id="PS51746"/>
    </source>
</evidence>
<feature type="domain" description="PPM-type phosphatase" evidence="1">
    <location>
        <begin position="1"/>
        <end position="257"/>
    </location>
</feature>
<dbReference type="InterPro" id="IPR036457">
    <property type="entry name" value="PPM-type-like_dom_sf"/>
</dbReference>
<reference evidence="2" key="1">
    <citation type="submission" date="2025-08" db="UniProtKB">
        <authorList>
            <consortium name="Ensembl"/>
        </authorList>
    </citation>
    <scope>IDENTIFICATION</scope>
</reference>
<dbReference type="Gene3D" id="3.60.40.10">
    <property type="entry name" value="PPM-type phosphatase domain"/>
    <property type="match status" value="1"/>
</dbReference>
<dbReference type="Proteomes" id="UP000472270">
    <property type="component" value="Unassembled WGS sequence"/>
</dbReference>
<dbReference type="Pfam" id="PF00481">
    <property type="entry name" value="PP2C"/>
    <property type="match status" value="1"/>
</dbReference>
<dbReference type="Ensembl" id="ENSSRHT00000007788.1">
    <property type="protein sequence ID" value="ENSSRHP00000007550.1"/>
    <property type="gene ID" value="ENSSRHG00000004466.1"/>
</dbReference>
<keyword evidence="3" id="KW-1185">Reference proteome</keyword>
<dbReference type="PROSITE" id="PS51746">
    <property type="entry name" value="PPM_2"/>
    <property type="match status" value="1"/>
</dbReference>
<dbReference type="PANTHER" id="PTHR13832">
    <property type="entry name" value="PROTEIN PHOSPHATASE 2C"/>
    <property type="match status" value="1"/>
</dbReference>
<name>A0A673G580_9TELE</name>
<dbReference type="SUPFAM" id="SSF81606">
    <property type="entry name" value="PP2C-like"/>
    <property type="match status" value="1"/>
</dbReference>
<dbReference type="GO" id="GO:0004741">
    <property type="term" value="F:[pyruvate dehydrogenase (acetyl-transferring)]-phosphatase activity"/>
    <property type="evidence" value="ECO:0007669"/>
    <property type="project" value="TreeGrafter"/>
</dbReference>
<dbReference type="InterPro" id="IPR015655">
    <property type="entry name" value="PP2C"/>
</dbReference>
<organism evidence="2 3">
    <name type="scientific">Sinocyclocheilus rhinocerous</name>
    <dbReference type="NCBI Taxonomy" id="307959"/>
    <lineage>
        <taxon>Eukaryota</taxon>
        <taxon>Metazoa</taxon>
        <taxon>Chordata</taxon>
        <taxon>Craniata</taxon>
        <taxon>Vertebrata</taxon>
        <taxon>Euteleostomi</taxon>
        <taxon>Actinopterygii</taxon>
        <taxon>Neopterygii</taxon>
        <taxon>Teleostei</taxon>
        <taxon>Ostariophysi</taxon>
        <taxon>Cypriniformes</taxon>
        <taxon>Cyprinidae</taxon>
        <taxon>Cyprininae</taxon>
        <taxon>Sinocyclocheilus</taxon>
    </lineage>
</organism>
<dbReference type="CDD" id="cd00143">
    <property type="entry name" value="PP2Cc"/>
    <property type="match status" value="1"/>
</dbReference>
<accession>A0A673G580</accession>
<evidence type="ECO:0000313" key="2">
    <source>
        <dbReference type="Ensembl" id="ENSSRHP00000007550.1"/>
    </source>
</evidence>
<sequence>MSHKTFTDSDSIHKIEEAVESEQPVLPFQCYNGTSIPMTLLAQMLICTRMMTMIYKQVALSGCTVCVVHVDRKDLHVANNMGDSRAVLGVQGDDGRWSALTITNDHNAHNPDEIQRVILEHSASERKTVVKHDRLLGLLIPFRAFGDMKFKRSSVLLNRIYEARPELLIGNENTTHHQCTNSEHQSTNILGHMSRHLIADPETTYHKLRPQDKFLILATDGLWELLHRDCCAAKMLSLPQDLARMYKDDIIIVIHFNS</sequence>
<evidence type="ECO:0000313" key="3">
    <source>
        <dbReference type="Proteomes" id="UP000472270"/>
    </source>
</evidence>
<dbReference type="SMART" id="SM00332">
    <property type="entry name" value="PP2Cc"/>
    <property type="match status" value="1"/>
</dbReference>
<protein>
    <submittedName>
        <fullName evidence="2">Si:ch211-15p9.2</fullName>
    </submittedName>
</protein>
<dbReference type="PANTHER" id="PTHR13832:SF779">
    <property type="entry name" value="SI:CH211-15P9.2 PROTEIN"/>
    <property type="match status" value="1"/>
</dbReference>
<proteinExistence type="predicted"/>
<dbReference type="GO" id="GO:0005739">
    <property type="term" value="C:mitochondrion"/>
    <property type="evidence" value="ECO:0007669"/>
    <property type="project" value="TreeGrafter"/>
</dbReference>